<comment type="similarity">
    <text evidence="7">Belongs to the binding-protein-dependent transport system permease family.</text>
</comment>
<sequence length="337" mass="35256">MTTSSIPTRRTAPTESPFGPRRRVGRETLKALLRQPAGAIGAVLTVFFVVIALFAPWLAPHPPLLVDPFQALAGPSGAHWLGTDDLGRDVLSRLLYGVRPALIVGTVAVLVGGSIGIILGVLAGYYRGTFEAAVMRLCDIVFAFPLVLVGVCTVVILGPGVLSVGLAVGIGTMPLFARLARAETFEETSRDYIQASRGMGANTSWIVGRQILPNIAASMVVQMATAISVSVVIASSLDFLGLGTQPPAPSWGNMLQESRSYLAVAPVFAIAPGLILTVFVLAVNMLAAGLTNALDPRIRTKLVGQRRPSARRRGATAVPVPAMAAATDSLTKGDDVV</sequence>
<evidence type="ECO:0000256" key="3">
    <source>
        <dbReference type="ARBA" id="ARBA00022475"/>
    </source>
</evidence>
<feature type="transmembrane region" description="Helical" evidence="7">
    <location>
        <begin position="137"/>
        <end position="156"/>
    </location>
</feature>
<keyword evidence="11" id="KW-1185">Reference proteome</keyword>
<dbReference type="RefSeq" id="WP_206006285.1">
    <property type="nucleotide sequence ID" value="NZ_CP070619.1"/>
</dbReference>
<dbReference type="CDD" id="cd06261">
    <property type="entry name" value="TM_PBP2"/>
    <property type="match status" value="1"/>
</dbReference>
<evidence type="ECO:0000256" key="8">
    <source>
        <dbReference type="SAM" id="MobiDB-lite"/>
    </source>
</evidence>
<dbReference type="InterPro" id="IPR035906">
    <property type="entry name" value="MetI-like_sf"/>
</dbReference>
<feature type="domain" description="ABC transmembrane type-1" evidence="9">
    <location>
        <begin position="98"/>
        <end position="287"/>
    </location>
</feature>
<dbReference type="Proteomes" id="UP000662986">
    <property type="component" value="Chromosome"/>
</dbReference>
<protein>
    <submittedName>
        <fullName evidence="10">ABC transporter permease</fullName>
    </submittedName>
</protein>
<evidence type="ECO:0000259" key="9">
    <source>
        <dbReference type="PROSITE" id="PS50928"/>
    </source>
</evidence>
<dbReference type="InterPro" id="IPR025966">
    <property type="entry name" value="OppC_N"/>
</dbReference>
<reference evidence="10 11" key="1">
    <citation type="journal article" date="2021" name="Microbiol. Resour. Announc.">
        <title>Complete Genome Sequences of Two Rhodococcus sp. Strains with Large and Linear Chromosomes, Isolated from Apple Rhizosphere.</title>
        <authorList>
            <person name="Benning S."/>
            <person name="Brugnone N."/>
            <person name="Siani R."/>
            <person name="Kublik S."/>
            <person name="Schloter M."/>
            <person name="Rad V."/>
        </authorList>
    </citation>
    <scope>NUCLEOTIDE SEQUENCE [LARGE SCALE GENOMIC DNA]</scope>
    <source>
        <strain evidence="10 11">R79</strain>
    </source>
</reference>
<keyword evidence="6 7" id="KW-0472">Membrane</keyword>
<keyword evidence="4 7" id="KW-0812">Transmembrane</keyword>
<dbReference type="PROSITE" id="PS50928">
    <property type="entry name" value="ABC_TM1"/>
    <property type="match status" value="1"/>
</dbReference>
<keyword evidence="2 7" id="KW-0813">Transport</keyword>
<dbReference type="SUPFAM" id="SSF161098">
    <property type="entry name" value="MetI-like"/>
    <property type="match status" value="1"/>
</dbReference>
<reference evidence="10 11" key="2">
    <citation type="journal article" date="2022" name="Arch. Microbiol.">
        <title>Rhodococcus pseudokoreensis sp. nov. isolated from the rhizosphere of young M26 apple rootstocks.</title>
        <authorList>
            <person name="Kampfer P."/>
            <person name="Glaeser S.P."/>
            <person name="Blom J."/>
            <person name="Wolf J."/>
            <person name="Benning S."/>
            <person name="Schloter M."/>
            <person name="Neumann-Schaal M."/>
        </authorList>
    </citation>
    <scope>NUCLEOTIDE SEQUENCE [LARGE SCALE GENOMIC DNA]</scope>
    <source>
        <strain evidence="10 11">R79</strain>
    </source>
</reference>
<dbReference type="InterPro" id="IPR000515">
    <property type="entry name" value="MetI-like"/>
</dbReference>
<evidence type="ECO:0000256" key="7">
    <source>
        <dbReference type="RuleBase" id="RU363032"/>
    </source>
</evidence>
<evidence type="ECO:0000313" key="11">
    <source>
        <dbReference type="Proteomes" id="UP000662986"/>
    </source>
</evidence>
<dbReference type="InterPro" id="IPR050366">
    <property type="entry name" value="BP-dependent_transpt_permease"/>
</dbReference>
<evidence type="ECO:0000256" key="4">
    <source>
        <dbReference type="ARBA" id="ARBA00022692"/>
    </source>
</evidence>
<feature type="transmembrane region" description="Helical" evidence="7">
    <location>
        <begin position="101"/>
        <end position="125"/>
    </location>
</feature>
<feature type="compositionally biased region" description="Polar residues" evidence="8">
    <location>
        <begin position="1"/>
        <end position="14"/>
    </location>
</feature>
<dbReference type="PANTHER" id="PTHR43386">
    <property type="entry name" value="OLIGOPEPTIDE TRANSPORT SYSTEM PERMEASE PROTEIN APPC"/>
    <property type="match status" value="1"/>
</dbReference>
<name>A0A974W1Z0_9NOCA</name>
<dbReference type="PANTHER" id="PTHR43386:SF25">
    <property type="entry name" value="PEPTIDE ABC TRANSPORTER PERMEASE PROTEIN"/>
    <property type="match status" value="1"/>
</dbReference>
<comment type="subcellular location">
    <subcellularLocation>
        <location evidence="1 7">Cell membrane</location>
        <topology evidence="1 7">Multi-pass membrane protein</topology>
    </subcellularLocation>
</comment>
<dbReference type="Pfam" id="PF12911">
    <property type="entry name" value="OppC_N"/>
    <property type="match status" value="1"/>
</dbReference>
<gene>
    <name evidence="10" type="ORF">JWS13_14810</name>
</gene>
<proteinExistence type="inferred from homology"/>
<accession>A0A974W1Z0</accession>
<organism evidence="10 11">
    <name type="scientific">Rhodococcus pseudokoreensis</name>
    <dbReference type="NCBI Taxonomy" id="2811421"/>
    <lineage>
        <taxon>Bacteria</taxon>
        <taxon>Bacillati</taxon>
        <taxon>Actinomycetota</taxon>
        <taxon>Actinomycetes</taxon>
        <taxon>Mycobacteriales</taxon>
        <taxon>Nocardiaceae</taxon>
        <taxon>Rhodococcus</taxon>
    </lineage>
</organism>
<feature type="transmembrane region" description="Helical" evidence="7">
    <location>
        <begin position="162"/>
        <end position="180"/>
    </location>
</feature>
<feature type="transmembrane region" description="Helical" evidence="7">
    <location>
        <begin position="261"/>
        <end position="287"/>
    </location>
</feature>
<feature type="transmembrane region" description="Helical" evidence="7">
    <location>
        <begin position="219"/>
        <end position="241"/>
    </location>
</feature>
<keyword evidence="5 7" id="KW-1133">Transmembrane helix</keyword>
<dbReference type="Pfam" id="PF00528">
    <property type="entry name" value="BPD_transp_1"/>
    <property type="match status" value="1"/>
</dbReference>
<feature type="transmembrane region" description="Helical" evidence="7">
    <location>
        <begin position="39"/>
        <end position="59"/>
    </location>
</feature>
<keyword evidence="3" id="KW-1003">Cell membrane</keyword>
<evidence type="ECO:0000256" key="2">
    <source>
        <dbReference type="ARBA" id="ARBA00022448"/>
    </source>
</evidence>
<evidence type="ECO:0000256" key="6">
    <source>
        <dbReference type="ARBA" id="ARBA00023136"/>
    </source>
</evidence>
<evidence type="ECO:0000313" key="10">
    <source>
        <dbReference type="EMBL" id="QSE89805.1"/>
    </source>
</evidence>
<feature type="region of interest" description="Disordered" evidence="8">
    <location>
        <begin position="1"/>
        <end position="21"/>
    </location>
</feature>
<evidence type="ECO:0000256" key="5">
    <source>
        <dbReference type="ARBA" id="ARBA00022989"/>
    </source>
</evidence>
<evidence type="ECO:0000256" key="1">
    <source>
        <dbReference type="ARBA" id="ARBA00004651"/>
    </source>
</evidence>
<dbReference type="Gene3D" id="1.10.3720.10">
    <property type="entry name" value="MetI-like"/>
    <property type="match status" value="1"/>
</dbReference>
<dbReference type="EMBL" id="CP070619">
    <property type="protein sequence ID" value="QSE89805.1"/>
    <property type="molecule type" value="Genomic_DNA"/>
</dbReference>